<feature type="region of interest" description="Disordered" evidence="2">
    <location>
        <begin position="1"/>
        <end position="32"/>
    </location>
</feature>
<dbReference type="GO" id="GO:0006400">
    <property type="term" value="P:tRNA modification"/>
    <property type="evidence" value="ECO:0007669"/>
    <property type="project" value="InterPro"/>
</dbReference>
<dbReference type="OrthoDB" id="367221at2759"/>
<dbReference type="STRING" id="361077.A0A151Z661"/>
<feature type="region of interest" description="Disordered" evidence="2">
    <location>
        <begin position="112"/>
        <end position="147"/>
    </location>
</feature>
<dbReference type="CDD" id="cd11717">
    <property type="entry name" value="THUMP_THUMPD1_like"/>
    <property type="match status" value="1"/>
</dbReference>
<protein>
    <recommendedName>
        <fullName evidence="3">THUMP domain-containing protein</fullName>
    </recommendedName>
</protein>
<sequence length="374" mass="42653">METEVNKKRALEVDSENQASNKKSNKQIKLDSKAVVQDDDDILNKPESERLKNVKKPSYHGKFRNYKKHTALYASEKKVKGILVTCEKNKEPNSIGEILPILKEFAQKYFPKSTKPQQGGKEKVEEEDEEEISTAVHEPTEDGNGTGESGVKHFSIINSGCSGIYFIQLTHPTVDPTDFITSIFVDIYQRKIKKVPEDSPYRAKLKFIQDNLLESTKQMIKDADQSAIIQNKLMAKLRFTYKMIPIIGTSKVEAPMVTEMAKEVMKKLNNIKPKTFAVEYRSRNDNTVKRDELIKEVASLADSTIKVDLKNPELTVIIEIIKTCVTMGVVTLFDQLYKFNIKELCCFNPNHVKPPPKVYDNDDSDKEEQDKNKL</sequence>
<evidence type="ECO:0000256" key="2">
    <source>
        <dbReference type="SAM" id="MobiDB-lite"/>
    </source>
</evidence>
<evidence type="ECO:0000313" key="5">
    <source>
        <dbReference type="Proteomes" id="UP000076078"/>
    </source>
</evidence>
<name>A0A151Z661_TIELA</name>
<evidence type="ECO:0000256" key="1">
    <source>
        <dbReference type="PROSITE-ProRule" id="PRU00529"/>
    </source>
</evidence>
<dbReference type="EMBL" id="LODT01000041">
    <property type="protein sequence ID" value="KYQ89417.1"/>
    <property type="molecule type" value="Genomic_DNA"/>
</dbReference>
<proteinExistence type="predicted"/>
<feature type="compositionally biased region" description="Basic and acidic residues" evidence="2">
    <location>
        <begin position="1"/>
        <end position="12"/>
    </location>
</feature>
<feature type="domain" description="THUMP" evidence="3">
    <location>
        <begin position="228"/>
        <end position="331"/>
    </location>
</feature>
<gene>
    <name evidence="4" type="ORF">DLAC_10078</name>
</gene>
<dbReference type="InterPro" id="IPR004114">
    <property type="entry name" value="THUMP_dom"/>
</dbReference>
<evidence type="ECO:0000313" key="4">
    <source>
        <dbReference type="EMBL" id="KYQ89417.1"/>
    </source>
</evidence>
<reference evidence="4 5" key="1">
    <citation type="submission" date="2015-12" db="EMBL/GenBank/DDBJ databases">
        <title>Dictyostelia acquired genes for synthesis and detection of signals that induce cell-type specialization by lateral gene transfer from prokaryotes.</title>
        <authorList>
            <person name="Gloeckner G."/>
            <person name="Schaap P."/>
        </authorList>
    </citation>
    <scope>NUCLEOTIDE SEQUENCE [LARGE SCALE GENOMIC DNA]</scope>
    <source>
        <strain evidence="4 5">TK</strain>
    </source>
</reference>
<dbReference type="GO" id="GO:0003723">
    <property type="term" value="F:RNA binding"/>
    <property type="evidence" value="ECO:0007669"/>
    <property type="project" value="UniProtKB-UniRule"/>
</dbReference>
<dbReference type="PANTHER" id="PTHR13452">
    <property type="entry name" value="THUMP DOMAIN CONTAINING PROTEIN 1-RELATED"/>
    <property type="match status" value="1"/>
</dbReference>
<comment type="caution">
    <text evidence="4">The sequence shown here is derived from an EMBL/GenBank/DDBJ whole genome shotgun (WGS) entry which is preliminary data.</text>
</comment>
<keyword evidence="1" id="KW-0694">RNA-binding</keyword>
<dbReference type="InterPro" id="IPR040183">
    <property type="entry name" value="THUMPD1-like"/>
</dbReference>
<dbReference type="Gene3D" id="3.30.2300.10">
    <property type="entry name" value="THUMP superfamily"/>
    <property type="match status" value="1"/>
</dbReference>
<dbReference type="SMART" id="SM00981">
    <property type="entry name" value="THUMP"/>
    <property type="match status" value="1"/>
</dbReference>
<dbReference type="PROSITE" id="PS51165">
    <property type="entry name" value="THUMP"/>
    <property type="match status" value="1"/>
</dbReference>
<dbReference type="FunCoup" id="A0A151Z661">
    <property type="interactions" value="115"/>
</dbReference>
<dbReference type="OMA" id="RWIPLDY"/>
<dbReference type="AlphaFoldDB" id="A0A151Z661"/>
<dbReference type="PANTHER" id="PTHR13452:SF11">
    <property type="entry name" value="THUMP DOMAIN-CONTAINING PROTEIN"/>
    <property type="match status" value="1"/>
</dbReference>
<keyword evidence="5" id="KW-1185">Reference proteome</keyword>
<dbReference type="Pfam" id="PF02926">
    <property type="entry name" value="THUMP"/>
    <property type="match status" value="1"/>
</dbReference>
<dbReference type="Proteomes" id="UP000076078">
    <property type="component" value="Unassembled WGS sequence"/>
</dbReference>
<organism evidence="4 5">
    <name type="scientific">Tieghemostelium lacteum</name>
    <name type="common">Slime mold</name>
    <name type="synonym">Dictyostelium lacteum</name>
    <dbReference type="NCBI Taxonomy" id="361077"/>
    <lineage>
        <taxon>Eukaryota</taxon>
        <taxon>Amoebozoa</taxon>
        <taxon>Evosea</taxon>
        <taxon>Eumycetozoa</taxon>
        <taxon>Dictyostelia</taxon>
        <taxon>Dictyosteliales</taxon>
        <taxon>Raperosteliaceae</taxon>
        <taxon>Tieghemostelium</taxon>
    </lineage>
</organism>
<evidence type="ECO:0000259" key="3">
    <source>
        <dbReference type="PROSITE" id="PS51165"/>
    </source>
</evidence>
<dbReference type="InParanoid" id="A0A151Z661"/>
<dbReference type="SUPFAM" id="SSF143437">
    <property type="entry name" value="THUMP domain-like"/>
    <property type="match status" value="1"/>
</dbReference>
<accession>A0A151Z661</accession>